<comment type="caution">
    <text evidence="3">The sequence shown here is derived from an EMBL/GenBank/DDBJ whole genome shotgun (WGS) entry which is preliminary data.</text>
</comment>
<dbReference type="PANTHER" id="PTHR47799:SF1">
    <property type="entry name" value="OMEGA-AMIDASE YAFV"/>
    <property type="match status" value="1"/>
</dbReference>
<reference evidence="3" key="2">
    <citation type="journal article" date="2021" name="PeerJ">
        <title>Extensive microbial diversity within the chicken gut microbiome revealed by metagenomics and culture.</title>
        <authorList>
            <person name="Gilroy R."/>
            <person name="Ravi A."/>
            <person name="Getino M."/>
            <person name="Pursley I."/>
            <person name="Horton D.L."/>
            <person name="Alikhan N.F."/>
            <person name="Baker D."/>
            <person name="Gharbi K."/>
            <person name="Hall N."/>
            <person name="Watson M."/>
            <person name="Adriaenssens E.M."/>
            <person name="Foster-Nyarko E."/>
            <person name="Jarju S."/>
            <person name="Secka A."/>
            <person name="Antonio M."/>
            <person name="Oren A."/>
            <person name="Chaudhuri R.R."/>
            <person name="La Ragione R."/>
            <person name="Hildebrand F."/>
            <person name="Pallen M.J."/>
        </authorList>
    </citation>
    <scope>NUCLEOTIDE SEQUENCE</scope>
    <source>
        <strain evidence="3">ChiHjej13B12-12457</strain>
    </source>
</reference>
<evidence type="ECO:0000313" key="4">
    <source>
        <dbReference type="Proteomes" id="UP000886744"/>
    </source>
</evidence>
<dbReference type="InterPro" id="IPR001110">
    <property type="entry name" value="UPF0012_CS"/>
</dbReference>
<name>A0A9D1J763_9BACT</name>
<protein>
    <submittedName>
        <fullName evidence="3">Nitrilase family protein</fullName>
    </submittedName>
</protein>
<reference evidence="3" key="1">
    <citation type="submission" date="2020-10" db="EMBL/GenBank/DDBJ databases">
        <authorList>
            <person name="Gilroy R."/>
        </authorList>
    </citation>
    <scope>NUCLEOTIDE SEQUENCE</scope>
    <source>
        <strain evidence="3">ChiHjej13B12-12457</strain>
    </source>
</reference>
<dbReference type="GO" id="GO:0106008">
    <property type="term" value="F:2-oxoglutaramate amidase activity"/>
    <property type="evidence" value="ECO:0007669"/>
    <property type="project" value="TreeGrafter"/>
</dbReference>
<dbReference type="InterPro" id="IPR052737">
    <property type="entry name" value="Omega-amidase_YafV"/>
</dbReference>
<accession>A0A9D1J763</accession>
<dbReference type="Proteomes" id="UP000886744">
    <property type="component" value="Unassembled WGS sequence"/>
</dbReference>
<organism evidence="3 4">
    <name type="scientific">Candidatus Coprenecus avistercoris</name>
    <dbReference type="NCBI Taxonomy" id="2840730"/>
    <lineage>
        <taxon>Bacteria</taxon>
        <taxon>Pseudomonadati</taxon>
        <taxon>Bacteroidota</taxon>
        <taxon>Bacteroidia</taxon>
        <taxon>Bacteroidales</taxon>
        <taxon>Rikenellaceae</taxon>
        <taxon>Rikenellaceae incertae sedis</taxon>
        <taxon>Candidatus Coprenecus</taxon>
    </lineage>
</organism>
<sequence length="270" mass="29765">MKEVLNIAVCQCGVVWEAPQENLPRLQSFIGGYLEQCGDNDRPDLIVLPEFFATGFTSNVLLAEAEDGPTLRWMQTLAASSGAAVTGSVPTSAGGAVVNRMYFVRPSGEAEHYDKRHLFRMSGENEVFAPGSTRKTVEYLGWRIGLNVCYDLRFPVWSRRTPSNDYDLLLNVASWPSSRMAAASILAHARAVENQCWFVFCNRVGDSPENTYSGGSLIVDYKGRAVGELSFDDSTGPDGGFLHASLDLGGLRRFREKFPAWMDADGFNLK</sequence>
<dbReference type="Gene3D" id="3.60.110.10">
    <property type="entry name" value="Carbon-nitrogen hydrolase"/>
    <property type="match status" value="1"/>
</dbReference>
<comment type="similarity">
    <text evidence="1">Belongs to the carbon-nitrogen hydrolase superfamily. NIT1/NIT2 family.</text>
</comment>
<evidence type="ECO:0000313" key="3">
    <source>
        <dbReference type="EMBL" id="HIR62829.1"/>
    </source>
</evidence>
<feature type="domain" description="CN hydrolase" evidence="2">
    <location>
        <begin position="5"/>
        <end position="248"/>
    </location>
</feature>
<dbReference type="AlphaFoldDB" id="A0A9D1J763"/>
<proteinExistence type="inferred from homology"/>
<evidence type="ECO:0000256" key="1">
    <source>
        <dbReference type="ARBA" id="ARBA00010613"/>
    </source>
</evidence>
<evidence type="ECO:0000259" key="2">
    <source>
        <dbReference type="PROSITE" id="PS50263"/>
    </source>
</evidence>
<dbReference type="InterPro" id="IPR003010">
    <property type="entry name" value="C-N_Hydrolase"/>
</dbReference>
<dbReference type="PROSITE" id="PS50263">
    <property type="entry name" value="CN_HYDROLASE"/>
    <property type="match status" value="1"/>
</dbReference>
<dbReference type="InterPro" id="IPR036526">
    <property type="entry name" value="C-N_Hydrolase_sf"/>
</dbReference>
<dbReference type="PROSITE" id="PS01227">
    <property type="entry name" value="UPF0012"/>
    <property type="match status" value="1"/>
</dbReference>
<dbReference type="Pfam" id="PF00795">
    <property type="entry name" value="CN_hydrolase"/>
    <property type="match status" value="1"/>
</dbReference>
<gene>
    <name evidence="3" type="ORF">IAC94_04830</name>
</gene>
<dbReference type="EMBL" id="DVHI01000061">
    <property type="protein sequence ID" value="HIR62829.1"/>
    <property type="molecule type" value="Genomic_DNA"/>
</dbReference>
<dbReference type="SUPFAM" id="SSF56317">
    <property type="entry name" value="Carbon-nitrogen hydrolase"/>
    <property type="match status" value="1"/>
</dbReference>
<dbReference type="GO" id="GO:0050152">
    <property type="term" value="F:omega-amidase activity"/>
    <property type="evidence" value="ECO:0007669"/>
    <property type="project" value="TreeGrafter"/>
</dbReference>
<dbReference type="PANTHER" id="PTHR47799">
    <property type="entry name" value="OMEGA-AMIDASE YAFV"/>
    <property type="match status" value="1"/>
</dbReference>